<dbReference type="CDD" id="cd00130">
    <property type="entry name" value="PAS"/>
    <property type="match status" value="1"/>
</dbReference>
<dbReference type="InterPro" id="IPR000700">
    <property type="entry name" value="PAS-assoc_C"/>
</dbReference>
<keyword evidence="11" id="KW-0902">Two-component regulatory system</keyword>
<dbReference type="SMART" id="SM00387">
    <property type="entry name" value="HATPase_c"/>
    <property type="match status" value="1"/>
</dbReference>
<dbReference type="InterPro" id="IPR001610">
    <property type="entry name" value="PAC"/>
</dbReference>
<accession>A0A2W5FG79</accession>
<dbReference type="PANTHER" id="PTHR45339">
    <property type="entry name" value="HYBRID SIGNAL TRANSDUCTION HISTIDINE KINASE J"/>
    <property type="match status" value="1"/>
</dbReference>
<evidence type="ECO:0000256" key="9">
    <source>
        <dbReference type="ARBA" id="ARBA00022840"/>
    </source>
</evidence>
<dbReference type="CDD" id="cd16922">
    <property type="entry name" value="HATPase_EvgS-ArcB-TorS-like"/>
    <property type="match status" value="1"/>
</dbReference>
<dbReference type="Gene3D" id="3.30.450.20">
    <property type="entry name" value="PAS domain"/>
    <property type="match status" value="1"/>
</dbReference>
<evidence type="ECO:0000256" key="4">
    <source>
        <dbReference type="ARBA" id="ARBA00022553"/>
    </source>
</evidence>
<evidence type="ECO:0000256" key="5">
    <source>
        <dbReference type="ARBA" id="ARBA00022679"/>
    </source>
</evidence>
<keyword evidence="5" id="KW-0808">Transferase</keyword>
<keyword evidence="4" id="KW-0597">Phosphoprotein</keyword>
<proteinExistence type="predicted"/>
<evidence type="ECO:0000256" key="12">
    <source>
        <dbReference type="ARBA" id="ARBA00023136"/>
    </source>
</evidence>
<evidence type="ECO:0000256" key="1">
    <source>
        <dbReference type="ARBA" id="ARBA00000085"/>
    </source>
</evidence>
<evidence type="ECO:0000256" key="6">
    <source>
        <dbReference type="ARBA" id="ARBA00022692"/>
    </source>
</evidence>
<sequence length="467" mass="51535">MSEKSLADYKPLYNDFMTPDEQIRENGNRIQSLGDNLPNGAIYQIVEAADGDIYFSYISAGIERVLGIPVSEIMADAKALYRMVLEEDLPLMYEMDAQSLRDMSAFDGQFRMKSRDGEIKWVQCRSAPRRLNDGTIVSDGIITDITASKEAEKKLHRALLKAEAANVAKSEFLANMSHEIRTPMNAVVGISNILLGSQLSEARQKELLQTLKDSADNLLNLINDMLDFSRIEEGMVNFEKIAFNLPQVIEKSLSVLKIKAQERNLPIIVNYAPDTYTDLIGDPLRIQQILLNIVGNAIKFTEEGHISIDISSTCKADNLAHVVFKISDTGIGISPEKLGIIFDKFTQADASTSRKFGGSGLGLAISRALAERMNGGISVASIPAKGSVFTVEIDVAINEELAQRRIHASSLSFEDAASEQIGTVLLVEDHYPNILVATTLLEEFGYNYDVAQNGHEAIDKFSRESFD</sequence>
<dbReference type="NCBIfam" id="TIGR00229">
    <property type="entry name" value="sensory_box"/>
    <property type="match status" value="1"/>
</dbReference>
<dbReference type="InterPro" id="IPR003661">
    <property type="entry name" value="HisK_dim/P_dom"/>
</dbReference>
<keyword evidence="12" id="KW-0472">Membrane</keyword>
<feature type="domain" description="PAC" evidence="16">
    <location>
        <begin position="106"/>
        <end position="157"/>
    </location>
</feature>
<dbReference type="PROSITE" id="PS50110">
    <property type="entry name" value="RESPONSE_REGULATORY"/>
    <property type="match status" value="1"/>
</dbReference>
<dbReference type="InterPro" id="IPR005467">
    <property type="entry name" value="His_kinase_dom"/>
</dbReference>
<dbReference type="Pfam" id="PF00512">
    <property type="entry name" value="HisKA"/>
    <property type="match status" value="1"/>
</dbReference>
<evidence type="ECO:0000256" key="10">
    <source>
        <dbReference type="ARBA" id="ARBA00022989"/>
    </source>
</evidence>
<feature type="domain" description="Histidine kinase" evidence="14">
    <location>
        <begin position="175"/>
        <end position="397"/>
    </location>
</feature>
<comment type="catalytic activity">
    <reaction evidence="1">
        <text>ATP + protein L-histidine = ADP + protein N-phospho-L-histidine.</text>
        <dbReference type="EC" id="2.7.13.3"/>
    </reaction>
</comment>
<dbReference type="Pfam" id="PF02518">
    <property type="entry name" value="HATPase_c"/>
    <property type="match status" value="1"/>
</dbReference>
<keyword evidence="10" id="KW-1133">Transmembrane helix</keyword>
<evidence type="ECO:0000256" key="11">
    <source>
        <dbReference type="ARBA" id="ARBA00023012"/>
    </source>
</evidence>
<dbReference type="GO" id="GO:0000155">
    <property type="term" value="F:phosphorelay sensor kinase activity"/>
    <property type="evidence" value="ECO:0007669"/>
    <property type="project" value="InterPro"/>
</dbReference>
<dbReference type="Proteomes" id="UP000249739">
    <property type="component" value="Unassembled WGS sequence"/>
</dbReference>
<dbReference type="EMBL" id="QFOT01000186">
    <property type="protein sequence ID" value="PZP53324.1"/>
    <property type="molecule type" value="Genomic_DNA"/>
</dbReference>
<evidence type="ECO:0000256" key="7">
    <source>
        <dbReference type="ARBA" id="ARBA00022741"/>
    </source>
</evidence>
<evidence type="ECO:0000256" key="3">
    <source>
        <dbReference type="ARBA" id="ARBA00012438"/>
    </source>
</evidence>
<dbReference type="InterPro" id="IPR004358">
    <property type="entry name" value="Sig_transdc_His_kin-like_C"/>
</dbReference>
<dbReference type="SUPFAM" id="SSF55785">
    <property type="entry name" value="PYP-like sensor domain (PAS domain)"/>
    <property type="match status" value="1"/>
</dbReference>
<dbReference type="Gene3D" id="1.10.287.130">
    <property type="match status" value="1"/>
</dbReference>
<evidence type="ECO:0000313" key="17">
    <source>
        <dbReference type="EMBL" id="PZP53324.1"/>
    </source>
</evidence>
<dbReference type="InterPro" id="IPR036890">
    <property type="entry name" value="HATPase_C_sf"/>
</dbReference>
<evidence type="ECO:0000256" key="8">
    <source>
        <dbReference type="ARBA" id="ARBA00022777"/>
    </source>
</evidence>
<evidence type="ECO:0000256" key="2">
    <source>
        <dbReference type="ARBA" id="ARBA00004370"/>
    </source>
</evidence>
<dbReference type="GO" id="GO:0005524">
    <property type="term" value="F:ATP binding"/>
    <property type="evidence" value="ECO:0007669"/>
    <property type="project" value="UniProtKB-KW"/>
</dbReference>
<dbReference type="Gene3D" id="3.40.50.2300">
    <property type="match status" value="1"/>
</dbReference>
<dbReference type="AlphaFoldDB" id="A0A2W5FG79"/>
<protein>
    <recommendedName>
        <fullName evidence="3">histidine kinase</fullName>
        <ecNumber evidence="3">2.7.13.3</ecNumber>
    </recommendedName>
</protein>
<dbReference type="PROSITE" id="PS50113">
    <property type="entry name" value="PAC"/>
    <property type="match status" value="1"/>
</dbReference>
<dbReference type="SUPFAM" id="SSF52172">
    <property type="entry name" value="CheY-like"/>
    <property type="match status" value="1"/>
</dbReference>
<dbReference type="InterPro" id="IPR003594">
    <property type="entry name" value="HATPase_dom"/>
</dbReference>
<dbReference type="SMART" id="SM00086">
    <property type="entry name" value="PAC"/>
    <property type="match status" value="1"/>
</dbReference>
<comment type="caution">
    <text evidence="17">The sequence shown here is derived from an EMBL/GenBank/DDBJ whole genome shotgun (WGS) entry which is preliminary data.</text>
</comment>
<gene>
    <name evidence="17" type="ORF">DI586_11195</name>
</gene>
<dbReference type="Gene3D" id="3.30.565.10">
    <property type="entry name" value="Histidine kinase-like ATPase, C-terminal domain"/>
    <property type="match status" value="1"/>
</dbReference>
<dbReference type="InterPro" id="IPR001789">
    <property type="entry name" value="Sig_transdc_resp-reg_receiver"/>
</dbReference>
<dbReference type="InterPro" id="IPR011006">
    <property type="entry name" value="CheY-like_superfamily"/>
</dbReference>
<evidence type="ECO:0000259" key="15">
    <source>
        <dbReference type="PROSITE" id="PS50110"/>
    </source>
</evidence>
<dbReference type="InterPro" id="IPR036097">
    <property type="entry name" value="HisK_dim/P_sf"/>
</dbReference>
<dbReference type="PANTHER" id="PTHR45339:SF1">
    <property type="entry name" value="HYBRID SIGNAL TRANSDUCTION HISTIDINE KINASE J"/>
    <property type="match status" value="1"/>
</dbReference>
<dbReference type="FunFam" id="3.30.565.10:FF:000010">
    <property type="entry name" value="Sensor histidine kinase RcsC"/>
    <property type="match status" value="1"/>
</dbReference>
<organism evidence="17 18">
    <name type="scientific">Micavibrio aeruginosavorus</name>
    <dbReference type="NCBI Taxonomy" id="349221"/>
    <lineage>
        <taxon>Bacteria</taxon>
        <taxon>Pseudomonadati</taxon>
        <taxon>Bdellovibrionota</taxon>
        <taxon>Bdellovibrionia</taxon>
        <taxon>Bdellovibrionales</taxon>
        <taxon>Pseudobdellovibrionaceae</taxon>
        <taxon>Micavibrio</taxon>
    </lineage>
</organism>
<comment type="subcellular location">
    <subcellularLocation>
        <location evidence="2">Membrane</location>
    </subcellularLocation>
</comment>
<keyword evidence="9" id="KW-0067">ATP-binding</keyword>
<keyword evidence="7" id="KW-0547">Nucleotide-binding</keyword>
<dbReference type="InterPro" id="IPR000014">
    <property type="entry name" value="PAS"/>
</dbReference>
<evidence type="ECO:0000259" key="16">
    <source>
        <dbReference type="PROSITE" id="PS50113"/>
    </source>
</evidence>
<dbReference type="PROSITE" id="PS50109">
    <property type="entry name" value="HIS_KIN"/>
    <property type="match status" value="1"/>
</dbReference>
<dbReference type="SUPFAM" id="SSF55874">
    <property type="entry name" value="ATPase domain of HSP90 chaperone/DNA topoisomerase II/histidine kinase"/>
    <property type="match status" value="1"/>
</dbReference>
<reference evidence="17 18" key="1">
    <citation type="submission" date="2017-08" db="EMBL/GenBank/DDBJ databases">
        <title>Infants hospitalized years apart are colonized by the same room-sourced microbial strains.</title>
        <authorList>
            <person name="Brooks B."/>
            <person name="Olm M.R."/>
            <person name="Firek B.A."/>
            <person name="Baker R."/>
            <person name="Thomas B.C."/>
            <person name="Morowitz M.J."/>
            <person name="Banfield J.F."/>
        </authorList>
    </citation>
    <scope>NUCLEOTIDE SEQUENCE [LARGE SCALE GENOMIC DNA]</scope>
    <source>
        <strain evidence="17">S2_006_000_R2_64</strain>
    </source>
</reference>
<dbReference type="FunFam" id="1.10.287.130:FF:000004">
    <property type="entry name" value="Ethylene receptor 1"/>
    <property type="match status" value="1"/>
</dbReference>
<evidence type="ECO:0000259" key="14">
    <source>
        <dbReference type="PROSITE" id="PS50109"/>
    </source>
</evidence>
<dbReference type="GO" id="GO:0016020">
    <property type="term" value="C:membrane"/>
    <property type="evidence" value="ECO:0007669"/>
    <property type="project" value="UniProtKB-SubCell"/>
</dbReference>
<dbReference type="Pfam" id="PF08447">
    <property type="entry name" value="PAS_3"/>
    <property type="match status" value="1"/>
</dbReference>
<dbReference type="SUPFAM" id="SSF47384">
    <property type="entry name" value="Homodimeric domain of signal transducing histidine kinase"/>
    <property type="match status" value="1"/>
</dbReference>
<feature type="non-terminal residue" evidence="17">
    <location>
        <position position="467"/>
    </location>
</feature>
<feature type="domain" description="Response regulatory" evidence="15">
    <location>
        <begin position="423"/>
        <end position="467"/>
    </location>
</feature>
<comment type="caution">
    <text evidence="13">Lacks conserved residue(s) required for the propagation of feature annotation.</text>
</comment>
<keyword evidence="8" id="KW-0418">Kinase</keyword>
<name>A0A2W5FG79_9BACT</name>
<dbReference type="InterPro" id="IPR035965">
    <property type="entry name" value="PAS-like_dom_sf"/>
</dbReference>
<dbReference type="CDD" id="cd00082">
    <property type="entry name" value="HisKA"/>
    <property type="match status" value="1"/>
</dbReference>
<dbReference type="SMART" id="SM00388">
    <property type="entry name" value="HisKA"/>
    <property type="match status" value="1"/>
</dbReference>
<evidence type="ECO:0000256" key="13">
    <source>
        <dbReference type="PROSITE-ProRule" id="PRU00169"/>
    </source>
</evidence>
<keyword evidence="6" id="KW-0812">Transmembrane</keyword>
<dbReference type="InterPro" id="IPR013655">
    <property type="entry name" value="PAS_fold_3"/>
</dbReference>
<dbReference type="EC" id="2.7.13.3" evidence="3"/>
<evidence type="ECO:0000313" key="18">
    <source>
        <dbReference type="Proteomes" id="UP000249739"/>
    </source>
</evidence>
<dbReference type="PRINTS" id="PR00344">
    <property type="entry name" value="BCTRLSENSOR"/>
</dbReference>